<feature type="region of interest" description="Disordered" evidence="1">
    <location>
        <begin position="1"/>
        <end position="31"/>
    </location>
</feature>
<sequence>MSTNETPSFDELDPVESTPETSGSDWINPETGEKFVGEITGFNPGAGGEGNAGVVEIEGRPYSLNWSQRDDLIASLVVGSTMGIHKLDEEESFTDDDTGEEVVYNPTEVRFA</sequence>
<dbReference type="Proteomes" id="UP000252985">
    <property type="component" value="Chromosome"/>
</dbReference>
<name>A0A345E8W6_9EURY</name>
<dbReference type="KEGG" id="haq:DU484_01525"/>
<dbReference type="RefSeq" id="WP_114604914.1">
    <property type="nucleotide sequence ID" value="NZ_CP031148.1"/>
</dbReference>
<evidence type="ECO:0000313" key="3">
    <source>
        <dbReference type="Proteomes" id="UP000252985"/>
    </source>
</evidence>
<dbReference type="GeneID" id="37285617"/>
<reference evidence="2 3" key="1">
    <citation type="submission" date="2018-07" db="EMBL/GenBank/DDBJ databases">
        <title>Genome sequences of Haloplanus sp. CBA1112.</title>
        <authorList>
            <person name="Kim Y.B."/>
            <person name="Roh S.W."/>
        </authorList>
    </citation>
    <scope>NUCLEOTIDE SEQUENCE [LARGE SCALE GENOMIC DNA]</scope>
    <source>
        <strain evidence="2 3">CBA1112</strain>
    </source>
</reference>
<evidence type="ECO:0000256" key="1">
    <source>
        <dbReference type="SAM" id="MobiDB-lite"/>
    </source>
</evidence>
<gene>
    <name evidence="2" type="ORF">DU484_01525</name>
</gene>
<dbReference type="AlphaFoldDB" id="A0A345E8W6"/>
<proteinExistence type="predicted"/>
<dbReference type="EMBL" id="CP031148">
    <property type="protein sequence ID" value="AXG08638.1"/>
    <property type="molecule type" value="Genomic_DNA"/>
</dbReference>
<feature type="compositionally biased region" description="Acidic residues" evidence="1">
    <location>
        <begin position="89"/>
        <end position="100"/>
    </location>
</feature>
<organism evidence="2 3">
    <name type="scientific">Haloplanus rubicundus</name>
    <dbReference type="NCBI Taxonomy" id="1547898"/>
    <lineage>
        <taxon>Archaea</taxon>
        <taxon>Methanobacteriati</taxon>
        <taxon>Methanobacteriota</taxon>
        <taxon>Stenosarchaea group</taxon>
        <taxon>Halobacteria</taxon>
        <taxon>Halobacteriales</taxon>
        <taxon>Haloferacaceae</taxon>
        <taxon>Haloplanus</taxon>
    </lineage>
</organism>
<protein>
    <submittedName>
        <fullName evidence="2">Uncharacterized protein</fullName>
    </submittedName>
</protein>
<feature type="region of interest" description="Disordered" evidence="1">
    <location>
        <begin position="88"/>
        <end position="112"/>
    </location>
</feature>
<evidence type="ECO:0000313" key="2">
    <source>
        <dbReference type="EMBL" id="AXG08638.1"/>
    </source>
</evidence>
<accession>A0A345E8W6</accession>